<dbReference type="InterPro" id="IPR016032">
    <property type="entry name" value="Sig_transdc_resp-reg_C-effctor"/>
</dbReference>
<protein>
    <submittedName>
        <fullName evidence="2">DNA-binding response regulator</fullName>
    </submittedName>
</protein>
<dbReference type="RefSeq" id="WP_188719573.1">
    <property type="nucleotide sequence ID" value="NZ_BMIF01000001.1"/>
</dbReference>
<reference evidence="2" key="2">
    <citation type="submission" date="2020-09" db="EMBL/GenBank/DDBJ databases">
        <authorList>
            <person name="Sun Q."/>
            <person name="Zhou Y."/>
        </authorList>
    </citation>
    <scope>NUCLEOTIDE SEQUENCE</scope>
    <source>
        <strain evidence="2">CGMCC 1.15320</strain>
    </source>
</reference>
<dbReference type="EMBL" id="BMIF01000001">
    <property type="protein sequence ID" value="GGA53431.1"/>
    <property type="molecule type" value="Genomic_DNA"/>
</dbReference>
<dbReference type="Proteomes" id="UP000636264">
    <property type="component" value="Unassembled WGS sequence"/>
</dbReference>
<dbReference type="GO" id="GO:0006355">
    <property type="term" value="P:regulation of DNA-templated transcription"/>
    <property type="evidence" value="ECO:0007669"/>
    <property type="project" value="InterPro"/>
</dbReference>
<dbReference type="SUPFAM" id="SSF52172">
    <property type="entry name" value="CheY-like"/>
    <property type="match status" value="1"/>
</dbReference>
<dbReference type="GO" id="GO:0003677">
    <property type="term" value="F:DNA binding"/>
    <property type="evidence" value="ECO:0007669"/>
    <property type="project" value="UniProtKB-KW"/>
</dbReference>
<dbReference type="PANTHER" id="PTHR45566">
    <property type="entry name" value="HTH-TYPE TRANSCRIPTIONAL REGULATOR YHJB-RELATED"/>
    <property type="match status" value="1"/>
</dbReference>
<evidence type="ECO:0000313" key="3">
    <source>
        <dbReference type="Proteomes" id="UP000636264"/>
    </source>
</evidence>
<keyword evidence="3" id="KW-1185">Reference proteome</keyword>
<dbReference type="InterPro" id="IPR011006">
    <property type="entry name" value="CheY-like_superfamily"/>
</dbReference>
<dbReference type="PRINTS" id="PR00038">
    <property type="entry name" value="HTHLUXR"/>
</dbReference>
<dbReference type="InterPro" id="IPR051015">
    <property type="entry name" value="EvgA-like"/>
</dbReference>
<keyword evidence="2" id="KW-0238">DNA-binding</keyword>
<name>A0A916RD60_9HYPH</name>
<dbReference type="SUPFAM" id="SSF46894">
    <property type="entry name" value="C-terminal effector domain of the bipartite response regulators"/>
    <property type="match status" value="1"/>
</dbReference>
<gene>
    <name evidence="2" type="ORF">GCM10011385_03570</name>
</gene>
<evidence type="ECO:0000259" key="1">
    <source>
        <dbReference type="PROSITE" id="PS50043"/>
    </source>
</evidence>
<accession>A0A916RD60</accession>
<comment type="caution">
    <text evidence="2">The sequence shown here is derived from an EMBL/GenBank/DDBJ whole genome shotgun (WGS) entry which is preliminary data.</text>
</comment>
<dbReference type="Pfam" id="PF00196">
    <property type="entry name" value="GerE"/>
    <property type="match status" value="1"/>
</dbReference>
<dbReference type="InterPro" id="IPR000792">
    <property type="entry name" value="Tscrpt_reg_LuxR_C"/>
</dbReference>
<dbReference type="Gene3D" id="3.40.50.2300">
    <property type="match status" value="1"/>
</dbReference>
<dbReference type="PROSITE" id="PS00622">
    <property type="entry name" value="HTH_LUXR_1"/>
    <property type="match status" value="1"/>
</dbReference>
<proteinExistence type="predicted"/>
<feature type="domain" description="HTH luxR-type" evidence="1">
    <location>
        <begin position="185"/>
        <end position="250"/>
    </location>
</feature>
<organism evidence="2 3">
    <name type="scientific">Nitratireductor aestuarii</name>
    <dbReference type="NCBI Taxonomy" id="1735103"/>
    <lineage>
        <taxon>Bacteria</taxon>
        <taxon>Pseudomonadati</taxon>
        <taxon>Pseudomonadota</taxon>
        <taxon>Alphaproteobacteria</taxon>
        <taxon>Hyphomicrobiales</taxon>
        <taxon>Phyllobacteriaceae</taxon>
        <taxon>Nitratireductor</taxon>
    </lineage>
</organism>
<reference evidence="2" key="1">
    <citation type="journal article" date="2014" name="Int. J. Syst. Evol. Microbiol.">
        <title>Complete genome sequence of Corynebacterium casei LMG S-19264T (=DSM 44701T), isolated from a smear-ripened cheese.</title>
        <authorList>
            <consortium name="US DOE Joint Genome Institute (JGI-PGF)"/>
            <person name="Walter F."/>
            <person name="Albersmeier A."/>
            <person name="Kalinowski J."/>
            <person name="Ruckert C."/>
        </authorList>
    </citation>
    <scope>NUCLEOTIDE SEQUENCE</scope>
    <source>
        <strain evidence="2">CGMCC 1.15320</strain>
    </source>
</reference>
<dbReference type="CDD" id="cd06170">
    <property type="entry name" value="LuxR_C_like"/>
    <property type="match status" value="1"/>
</dbReference>
<evidence type="ECO:0000313" key="2">
    <source>
        <dbReference type="EMBL" id="GGA53431.1"/>
    </source>
</evidence>
<dbReference type="PANTHER" id="PTHR45566:SF1">
    <property type="entry name" value="HTH-TYPE TRANSCRIPTIONAL REGULATOR YHJB-RELATED"/>
    <property type="match status" value="1"/>
</dbReference>
<dbReference type="AlphaFoldDB" id="A0A916RD60"/>
<dbReference type="PROSITE" id="PS50043">
    <property type="entry name" value="HTH_LUXR_2"/>
    <property type="match status" value="1"/>
</dbReference>
<dbReference type="SMART" id="SM00421">
    <property type="entry name" value="HTH_LUXR"/>
    <property type="match status" value="1"/>
</dbReference>
<sequence length="252" mass="27641">MHSGTWRKDSRENFAPVLGYLSKESQDQASKSLDAETGVLLLLDSRALQRECLIECLVAHGLEMETVPCSTASELRSLKLDTSRKNVILYGLGNRKTTEPAVVGELTALVQEFAPIPVLVLAESEELVYVVKALECGAKGYIPESTRISVCAEAINLAMAGGVYVPATSILSMKKAIVQGGESEPAPLSGMFTQRQQEVIMALRRGKANKIIAYELNLRESTVKVHIRNIMKKLKATNRTEVAYKLSEMFPN</sequence>